<dbReference type="PANTHER" id="PTHR24246:SF27">
    <property type="entry name" value="ADENOSINE RECEPTOR, ISOFORM A"/>
    <property type="match status" value="1"/>
</dbReference>
<dbReference type="AlphaFoldDB" id="A0A7M7PBM0"/>
<dbReference type="GeneID" id="100893467"/>
<dbReference type="PANTHER" id="PTHR24246">
    <property type="entry name" value="OLFACTORY RECEPTOR AND ADENOSINE RECEPTOR"/>
    <property type="match status" value="1"/>
</dbReference>
<dbReference type="Gene3D" id="1.20.1070.10">
    <property type="entry name" value="Rhodopsin 7-helix transmembrane proteins"/>
    <property type="match status" value="1"/>
</dbReference>
<keyword evidence="5" id="KW-0297">G-protein coupled receptor</keyword>
<keyword evidence="8" id="KW-0325">Glycoprotein</keyword>
<proteinExistence type="predicted"/>
<feature type="transmembrane region" description="Helical" evidence="10">
    <location>
        <begin position="57"/>
        <end position="79"/>
    </location>
</feature>
<dbReference type="SUPFAM" id="SSF81321">
    <property type="entry name" value="Family A G protein-coupled receptor-like"/>
    <property type="match status" value="1"/>
</dbReference>
<feature type="domain" description="G-protein coupled receptors family 1 profile" evidence="11">
    <location>
        <begin position="31"/>
        <end position="194"/>
    </location>
</feature>
<dbReference type="CDD" id="cd00637">
    <property type="entry name" value="7tm_classA_rhodopsin-like"/>
    <property type="match status" value="1"/>
</dbReference>
<dbReference type="OMA" id="LKVIFHC"/>
<evidence type="ECO:0000256" key="2">
    <source>
        <dbReference type="ARBA" id="ARBA00022475"/>
    </source>
</evidence>
<evidence type="ECO:0000256" key="8">
    <source>
        <dbReference type="ARBA" id="ARBA00023180"/>
    </source>
</evidence>
<evidence type="ECO:0000313" key="12">
    <source>
        <dbReference type="EnsemblMetazoa" id="XP_030846737"/>
    </source>
</evidence>
<feature type="transmembrane region" description="Helical" evidence="10">
    <location>
        <begin position="91"/>
        <end position="113"/>
    </location>
</feature>
<evidence type="ECO:0000313" key="13">
    <source>
        <dbReference type="Proteomes" id="UP000007110"/>
    </source>
</evidence>
<feature type="transmembrane region" description="Helical" evidence="10">
    <location>
        <begin position="23"/>
        <end position="45"/>
    </location>
</feature>
<evidence type="ECO:0000256" key="7">
    <source>
        <dbReference type="ARBA" id="ARBA00023170"/>
    </source>
</evidence>
<feature type="transmembrane region" description="Helical" evidence="10">
    <location>
        <begin position="177"/>
        <end position="198"/>
    </location>
</feature>
<keyword evidence="13" id="KW-1185">Reference proteome</keyword>
<organism evidence="12 13">
    <name type="scientific">Strongylocentrotus purpuratus</name>
    <name type="common">Purple sea urchin</name>
    <dbReference type="NCBI Taxonomy" id="7668"/>
    <lineage>
        <taxon>Eukaryota</taxon>
        <taxon>Metazoa</taxon>
        <taxon>Echinodermata</taxon>
        <taxon>Eleutherozoa</taxon>
        <taxon>Echinozoa</taxon>
        <taxon>Echinoidea</taxon>
        <taxon>Euechinoidea</taxon>
        <taxon>Echinacea</taxon>
        <taxon>Camarodonta</taxon>
        <taxon>Echinidea</taxon>
        <taxon>Strongylocentrotidae</taxon>
        <taxon>Strongylocentrotus</taxon>
    </lineage>
</organism>
<evidence type="ECO:0000256" key="4">
    <source>
        <dbReference type="ARBA" id="ARBA00022989"/>
    </source>
</evidence>
<protein>
    <recommendedName>
        <fullName evidence="11">G-protein coupled receptors family 1 profile domain-containing protein</fullName>
    </recommendedName>
</protein>
<accession>A0A7M7PBM0</accession>
<dbReference type="GO" id="GO:0005886">
    <property type="term" value="C:plasma membrane"/>
    <property type="evidence" value="ECO:0007669"/>
    <property type="project" value="UniProtKB-SubCell"/>
</dbReference>
<reference evidence="12" key="2">
    <citation type="submission" date="2021-01" db="UniProtKB">
        <authorList>
            <consortium name="EnsemblMetazoa"/>
        </authorList>
    </citation>
    <scope>IDENTIFICATION</scope>
</reference>
<evidence type="ECO:0000256" key="3">
    <source>
        <dbReference type="ARBA" id="ARBA00022692"/>
    </source>
</evidence>
<evidence type="ECO:0000256" key="10">
    <source>
        <dbReference type="SAM" id="Phobius"/>
    </source>
</evidence>
<dbReference type="InParanoid" id="A0A7M7PBM0"/>
<keyword evidence="4 10" id="KW-1133">Transmembrane helix</keyword>
<dbReference type="EnsemblMetazoa" id="XM_030990877">
    <property type="protein sequence ID" value="XP_030846737"/>
    <property type="gene ID" value="LOC100893467"/>
</dbReference>
<comment type="subcellular location">
    <subcellularLocation>
        <location evidence="1">Cell membrane</location>
        <topology evidence="1">Multi-pass membrane protein</topology>
    </subcellularLocation>
</comment>
<evidence type="ECO:0000259" key="11">
    <source>
        <dbReference type="PROSITE" id="PS50262"/>
    </source>
</evidence>
<dbReference type="GO" id="GO:0004930">
    <property type="term" value="F:G protein-coupled receptor activity"/>
    <property type="evidence" value="ECO:0007669"/>
    <property type="project" value="UniProtKB-KW"/>
</dbReference>
<reference evidence="13" key="1">
    <citation type="submission" date="2015-02" db="EMBL/GenBank/DDBJ databases">
        <title>Genome sequencing for Strongylocentrotus purpuratus.</title>
        <authorList>
            <person name="Murali S."/>
            <person name="Liu Y."/>
            <person name="Vee V."/>
            <person name="English A."/>
            <person name="Wang M."/>
            <person name="Skinner E."/>
            <person name="Han Y."/>
            <person name="Muzny D.M."/>
            <person name="Worley K.C."/>
            <person name="Gibbs R.A."/>
        </authorList>
    </citation>
    <scope>NUCLEOTIDE SEQUENCE</scope>
</reference>
<dbReference type="KEGG" id="spu:100893467"/>
<keyword evidence="9" id="KW-0807">Transducer</keyword>
<evidence type="ECO:0000256" key="6">
    <source>
        <dbReference type="ARBA" id="ARBA00023136"/>
    </source>
</evidence>
<dbReference type="InterPro" id="IPR017452">
    <property type="entry name" value="GPCR_Rhodpsn_7TM"/>
</dbReference>
<dbReference type="OrthoDB" id="5979454at2759"/>
<evidence type="ECO:0000256" key="1">
    <source>
        <dbReference type="ARBA" id="ARBA00004651"/>
    </source>
</evidence>
<evidence type="ECO:0000256" key="9">
    <source>
        <dbReference type="ARBA" id="ARBA00023224"/>
    </source>
</evidence>
<dbReference type="InterPro" id="IPR000276">
    <property type="entry name" value="GPCR_Rhodpsn"/>
</dbReference>
<feature type="transmembrane region" description="Helical" evidence="10">
    <location>
        <begin position="141"/>
        <end position="165"/>
    </location>
</feature>
<dbReference type="RefSeq" id="XP_030846737.1">
    <property type="nucleotide sequence ID" value="XM_030990877.1"/>
</dbReference>
<evidence type="ECO:0000256" key="5">
    <source>
        <dbReference type="ARBA" id="ARBA00023040"/>
    </source>
</evidence>
<keyword evidence="7" id="KW-0675">Receptor</keyword>
<sequence length="254" mass="28600">MHNNVLQITVRTTSYAVKTGLKVIFHCAILVSVLSVLAVACYRFIAIAFDPFGSRNLVTTPRCIVGSVLMWVLLVVPMLVLKYCSSVYDTFLLLINPIIMFTSLAITAFCYIMTYKDISGAGRDAGGLDQIKSRLKENRKVLATFAVITLTSCVCWIVHCFHDILQIYSIYYENIDAVSNILVALNFVIDPVIYWWRLEEFRAVLYKMVCRSGLARRIRRIQGKVEDSSTSTSGKIFSVSDTTRVMNMSIESDA</sequence>
<keyword evidence="2" id="KW-1003">Cell membrane</keyword>
<dbReference type="PROSITE" id="PS50262">
    <property type="entry name" value="G_PROTEIN_RECEP_F1_2"/>
    <property type="match status" value="1"/>
</dbReference>
<dbReference type="Proteomes" id="UP000007110">
    <property type="component" value="Unassembled WGS sequence"/>
</dbReference>
<name>A0A7M7PBM0_STRPU</name>
<dbReference type="PRINTS" id="PR00237">
    <property type="entry name" value="GPCRRHODOPSN"/>
</dbReference>
<keyword evidence="6 10" id="KW-0472">Membrane</keyword>
<keyword evidence="3 10" id="KW-0812">Transmembrane</keyword>